<accession>A0AA35VY97</accession>
<proteinExistence type="predicted"/>
<dbReference type="AlphaFoldDB" id="A0AA35VY97"/>
<sequence length="267" mass="31305">MNLVPVEQRIDAAEEGWEGVKSALTDLQQLMNNQCSLLAEKMTEMVAENKRVCSIFSENRGKHNSYRLPSPPPPPEVETKKRETVLKEGGTNRRFHKLEMLLFNGTNAEEWIFNVERSFYTYEDEEMMKVSVRSLEGDALLFYEWEHRRRPIQDWEELKGLIRRRFKSSNDAAEHILGNSEFGSLEYSDHDSSKNAVPFLGGPKLPSEELEMPLFDGKQSDWILEAEWYFSFYGLREEDKLDVAVMTLQGDALLWYEWEHRRRSIKD</sequence>
<evidence type="ECO:0000313" key="1">
    <source>
        <dbReference type="EMBL" id="CAI9269563.1"/>
    </source>
</evidence>
<evidence type="ECO:0000313" key="2">
    <source>
        <dbReference type="Proteomes" id="UP001177003"/>
    </source>
</evidence>
<evidence type="ECO:0008006" key="3">
    <source>
        <dbReference type="Google" id="ProtNLM"/>
    </source>
</evidence>
<organism evidence="1 2">
    <name type="scientific">Lactuca saligna</name>
    <name type="common">Willowleaf lettuce</name>
    <dbReference type="NCBI Taxonomy" id="75948"/>
    <lineage>
        <taxon>Eukaryota</taxon>
        <taxon>Viridiplantae</taxon>
        <taxon>Streptophyta</taxon>
        <taxon>Embryophyta</taxon>
        <taxon>Tracheophyta</taxon>
        <taxon>Spermatophyta</taxon>
        <taxon>Magnoliopsida</taxon>
        <taxon>eudicotyledons</taxon>
        <taxon>Gunneridae</taxon>
        <taxon>Pentapetalae</taxon>
        <taxon>asterids</taxon>
        <taxon>campanulids</taxon>
        <taxon>Asterales</taxon>
        <taxon>Asteraceae</taxon>
        <taxon>Cichorioideae</taxon>
        <taxon>Cichorieae</taxon>
        <taxon>Lactucinae</taxon>
        <taxon>Lactuca</taxon>
    </lineage>
</organism>
<protein>
    <recommendedName>
        <fullName evidence="3">Retrotransposon gag domain-containing protein</fullName>
    </recommendedName>
</protein>
<gene>
    <name evidence="1" type="ORF">LSALG_LOCUS9933</name>
</gene>
<reference evidence="1" key="1">
    <citation type="submission" date="2023-04" db="EMBL/GenBank/DDBJ databases">
        <authorList>
            <person name="Vijverberg K."/>
            <person name="Xiong W."/>
            <person name="Schranz E."/>
        </authorList>
    </citation>
    <scope>NUCLEOTIDE SEQUENCE</scope>
</reference>
<name>A0AA35VY97_LACSI</name>
<dbReference type="Proteomes" id="UP001177003">
    <property type="component" value="Chromosome 1"/>
</dbReference>
<keyword evidence="2" id="KW-1185">Reference proteome</keyword>
<dbReference type="EMBL" id="OX465077">
    <property type="protein sequence ID" value="CAI9269563.1"/>
    <property type="molecule type" value="Genomic_DNA"/>
</dbReference>